<keyword evidence="2" id="KW-1185">Reference proteome</keyword>
<dbReference type="Proteomes" id="UP000588806">
    <property type="component" value="Unassembled WGS sequence"/>
</dbReference>
<reference evidence="1 2" key="2">
    <citation type="submission" date="2020-06" db="EMBL/GenBank/DDBJ databases">
        <title>Halomonas songnenensis sp. nov., a moderately halophilic bacterium isolated from saline and alkaline soils.</title>
        <authorList>
            <person name="Jiang J."/>
            <person name="Pan Y."/>
        </authorList>
    </citation>
    <scope>NUCLEOTIDE SEQUENCE [LARGE SCALE GENOMIC DNA]</scope>
    <source>
        <strain evidence="1 2">TBZ9</strain>
    </source>
</reference>
<dbReference type="GO" id="GO:0015035">
    <property type="term" value="F:protein-disulfide reductase activity"/>
    <property type="evidence" value="ECO:0007669"/>
    <property type="project" value="InterPro"/>
</dbReference>
<name>A0A7Y3TWB9_9GAMM</name>
<protein>
    <submittedName>
        <fullName evidence="1">DUF393 domain-containing protein</fullName>
    </submittedName>
</protein>
<dbReference type="EMBL" id="JABFHI010000002">
    <property type="protein sequence ID" value="NOG31457.1"/>
    <property type="molecule type" value="Genomic_DNA"/>
</dbReference>
<accession>A0A7Y3TWB9</accession>
<evidence type="ECO:0000313" key="2">
    <source>
        <dbReference type="Proteomes" id="UP000588806"/>
    </source>
</evidence>
<evidence type="ECO:0000313" key="1">
    <source>
        <dbReference type="EMBL" id="NOG31457.1"/>
    </source>
</evidence>
<gene>
    <name evidence="1" type="ORF">HLB35_06160</name>
</gene>
<proteinExistence type="predicted"/>
<reference evidence="1 2" key="1">
    <citation type="submission" date="2020-05" db="EMBL/GenBank/DDBJ databases">
        <authorList>
            <person name="Ruan W."/>
            <person name="Jeon C.O."/>
            <person name="Chun B.H."/>
        </authorList>
    </citation>
    <scope>NUCLEOTIDE SEQUENCE [LARGE SCALE GENOMIC DNA]</scope>
    <source>
        <strain evidence="1 2">TBZ9</strain>
    </source>
</reference>
<dbReference type="AlphaFoldDB" id="A0A7Y3TWB9"/>
<comment type="caution">
    <text evidence="1">The sequence shown here is derived from an EMBL/GenBank/DDBJ whole genome shotgun (WGS) entry which is preliminary data.</text>
</comment>
<dbReference type="InterPro" id="IPR007263">
    <property type="entry name" value="DCC1-like"/>
</dbReference>
<dbReference type="Pfam" id="PF04134">
    <property type="entry name" value="DCC1-like"/>
    <property type="match status" value="1"/>
</dbReference>
<dbReference type="RefSeq" id="WP_171701908.1">
    <property type="nucleotide sequence ID" value="NZ_JABFHI010000002.1"/>
</dbReference>
<sequence>MADLPPLKVYYDAACPGCRRDRMRYERWAGETGRDVVWCDLNQHHEQLREKGIDPQAALMSLHVEDAQGEIHEGMSAYIILMRRVPRLKPLAWLIGLPGINQGLRYLYDHWVRRRLKREGRLP</sequence>
<organism evidence="1 2">
    <name type="scientific">Vreelandella azerica</name>
    <dbReference type="NCBI Taxonomy" id="2732867"/>
    <lineage>
        <taxon>Bacteria</taxon>
        <taxon>Pseudomonadati</taxon>
        <taxon>Pseudomonadota</taxon>
        <taxon>Gammaproteobacteria</taxon>
        <taxon>Oceanospirillales</taxon>
        <taxon>Halomonadaceae</taxon>
        <taxon>Vreelandella</taxon>
    </lineage>
</organism>